<reference evidence="1" key="1">
    <citation type="submission" date="2019-08" db="EMBL/GenBank/DDBJ databases">
        <authorList>
            <person name="Kucharzyk K."/>
            <person name="Murdoch R.W."/>
            <person name="Higgins S."/>
            <person name="Loffler F."/>
        </authorList>
    </citation>
    <scope>NUCLEOTIDE SEQUENCE</scope>
</reference>
<sequence length="61" mass="6668">MILTVFKNIGDRLSVADAYQKLISLLANDLYARNKATGSLGGAVNGGTIFLDDNGYYERIR</sequence>
<dbReference type="EMBL" id="VSSQ01001073">
    <property type="protein sequence ID" value="MPM04817.1"/>
    <property type="molecule type" value="Genomic_DNA"/>
</dbReference>
<dbReference type="AlphaFoldDB" id="A0A644WMJ5"/>
<name>A0A644WMJ5_9ZZZZ</name>
<gene>
    <name evidence="1" type="ORF">SDC9_51098</name>
</gene>
<evidence type="ECO:0000313" key="1">
    <source>
        <dbReference type="EMBL" id="MPM04817.1"/>
    </source>
</evidence>
<accession>A0A644WMJ5</accession>
<protein>
    <submittedName>
        <fullName evidence="1">Uncharacterized protein</fullName>
    </submittedName>
</protein>
<organism evidence="1">
    <name type="scientific">bioreactor metagenome</name>
    <dbReference type="NCBI Taxonomy" id="1076179"/>
    <lineage>
        <taxon>unclassified sequences</taxon>
        <taxon>metagenomes</taxon>
        <taxon>ecological metagenomes</taxon>
    </lineage>
</organism>
<proteinExistence type="predicted"/>
<comment type="caution">
    <text evidence="1">The sequence shown here is derived from an EMBL/GenBank/DDBJ whole genome shotgun (WGS) entry which is preliminary data.</text>
</comment>